<dbReference type="InterPro" id="IPR016135">
    <property type="entry name" value="UBQ-conjugating_enzyme/RWD"/>
</dbReference>
<dbReference type="GO" id="GO:0005694">
    <property type="term" value="C:chromosome"/>
    <property type="evidence" value="ECO:0007669"/>
    <property type="project" value="UniProtKB-ARBA"/>
</dbReference>
<reference evidence="15 16" key="1">
    <citation type="journal article" date="2013" name="BMC Genomics">
        <title>The genome and transcriptome of the pine saprophyte Ophiostoma piceae, and a comparison with the bark beetle-associated pine pathogen Grosmannia clavigera.</title>
        <authorList>
            <person name="Haridas S."/>
            <person name="Wang Y."/>
            <person name="Lim L."/>
            <person name="Massoumi Alamouti S."/>
            <person name="Jackman S."/>
            <person name="Docking R."/>
            <person name="Robertson G."/>
            <person name="Birol I."/>
            <person name="Bohlmann J."/>
            <person name="Breuil C."/>
        </authorList>
    </citation>
    <scope>NUCLEOTIDE SEQUENCE [LARGE SCALE GENOMIC DNA]</scope>
    <source>
        <strain evidence="15 16">UAMH 11346</strain>
    </source>
</reference>
<dbReference type="OrthoDB" id="6600758at2759"/>
<dbReference type="VEuPathDB" id="FungiDB:F503_01095"/>
<evidence type="ECO:0000256" key="7">
    <source>
        <dbReference type="ARBA" id="ARBA00022840"/>
    </source>
</evidence>
<evidence type="ECO:0000313" key="16">
    <source>
        <dbReference type="Proteomes" id="UP000016923"/>
    </source>
</evidence>
<dbReference type="HOGENOM" id="CLU_295122_0_0_1"/>
<dbReference type="InterPro" id="IPR023313">
    <property type="entry name" value="UBQ-conjugating_AS"/>
</dbReference>
<evidence type="ECO:0000256" key="12">
    <source>
        <dbReference type="PROSITE-ProRule" id="PRU10133"/>
    </source>
</evidence>
<keyword evidence="3" id="KW-0808">Transferase</keyword>
<feature type="compositionally biased region" description="Basic and acidic residues" evidence="13">
    <location>
        <begin position="780"/>
        <end position="798"/>
    </location>
</feature>
<evidence type="ECO:0000259" key="14">
    <source>
        <dbReference type="PROSITE" id="PS50127"/>
    </source>
</evidence>
<comment type="pathway">
    <text evidence="2">Protein modification; protein sumoylation.</text>
</comment>
<evidence type="ECO:0000256" key="2">
    <source>
        <dbReference type="ARBA" id="ARBA00004718"/>
    </source>
</evidence>
<feature type="domain" description="UBC core" evidence="14">
    <location>
        <begin position="872"/>
        <end position="1025"/>
    </location>
</feature>
<gene>
    <name evidence="15" type="ORF">F503_01095</name>
</gene>
<dbReference type="InterPro" id="IPR027417">
    <property type="entry name" value="P-loop_NTPase"/>
</dbReference>
<evidence type="ECO:0000256" key="10">
    <source>
        <dbReference type="ARBA" id="ARBA00044296"/>
    </source>
</evidence>
<dbReference type="FunFam" id="3.10.110.10:FF:000035">
    <property type="entry name" value="SUMO-conjugating enzyme ubc9"/>
    <property type="match status" value="1"/>
</dbReference>
<dbReference type="Gene3D" id="3.10.110.10">
    <property type="entry name" value="Ubiquitin Conjugating Enzyme"/>
    <property type="match status" value="1"/>
</dbReference>
<dbReference type="PROSITE" id="PS00183">
    <property type="entry name" value="UBC_1"/>
    <property type="match status" value="1"/>
</dbReference>
<keyword evidence="8" id="KW-0539">Nucleus</keyword>
<dbReference type="SMART" id="SM00212">
    <property type="entry name" value="UBCc"/>
    <property type="match status" value="1"/>
</dbReference>
<proteinExistence type="predicted"/>
<dbReference type="Pfam" id="PF24883">
    <property type="entry name" value="NPHP3_N"/>
    <property type="match status" value="1"/>
</dbReference>
<evidence type="ECO:0000256" key="13">
    <source>
        <dbReference type="SAM" id="MobiDB-lite"/>
    </source>
</evidence>
<dbReference type="AlphaFoldDB" id="S3C6A0"/>
<accession>S3C6A0</accession>
<dbReference type="InterPro" id="IPR056884">
    <property type="entry name" value="NPHP3-like_N"/>
</dbReference>
<evidence type="ECO:0000313" key="15">
    <source>
        <dbReference type="EMBL" id="EPE08312.1"/>
    </source>
</evidence>
<dbReference type="Proteomes" id="UP000016923">
    <property type="component" value="Unassembled WGS sequence"/>
</dbReference>
<evidence type="ECO:0000256" key="6">
    <source>
        <dbReference type="ARBA" id="ARBA00022786"/>
    </source>
</evidence>
<feature type="region of interest" description="Disordered" evidence="13">
    <location>
        <begin position="723"/>
        <end position="837"/>
    </location>
</feature>
<feature type="compositionally biased region" description="Low complexity" evidence="13">
    <location>
        <begin position="747"/>
        <end position="759"/>
    </location>
</feature>
<evidence type="ECO:0000256" key="4">
    <source>
        <dbReference type="ARBA" id="ARBA00022737"/>
    </source>
</evidence>
<evidence type="ECO:0000256" key="8">
    <source>
        <dbReference type="ARBA" id="ARBA00023242"/>
    </source>
</evidence>
<dbReference type="PANTHER" id="PTHR10039">
    <property type="entry name" value="AMELOGENIN"/>
    <property type="match status" value="1"/>
</dbReference>
<evidence type="ECO:0000256" key="1">
    <source>
        <dbReference type="ARBA" id="ARBA00004123"/>
    </source>
</evidence>
<evidence type="ECO:0000256" key="3">
    <source>
        <dbReference type="ARBA" id="ARBA00022679"/>
    </source>
</evidence>
<dbReference type="SUPFAM" id="SSF54495">
    <property type="entry name" value="UBC-like"/>
    <property type="match status" value="1"/>
</dbReference>
<keyword evidence="7" id="KW-0067">ATP-binding</keyword>
<dbReference type="SUPFAM" id="SSF52540">
    <property type="entry name" value="P-loop containing nucleoside triphosphate hydrolases"/>
    <property type="match status" value="1"/>
</dbReference>
<dbReference type="PROSITE" id="PS50127">
    <property type="entry name" value="UBC_2"/>
    <property type="match status" value="1"/>
</dbReference>
<feature type="active site" description="Glycyl thioester intermediate" evidence="12">
    <location>
        <position position="961"/>
    </location>
</feature>
<dbReference type="Gene3D" id="3.40.50.300">
    <property type="entry name" value="P-loop containing nucleotide triphosphate hydrolases"/>
    <property type="match status" value="1"/>
</dbReference>
<dbReference type="GO" id="GO:0019789">
    <property type="term" value="F:SUMO transferase activity"/>
    <property type="evidence" value="ECO:0007669"/>
    <property type="project" value="UniProtKB-ARBA"/>
</dbReference>
<organism evidence="15 16">
    <name type="scientific">Ophiostoma piceae (strain UAMH 11346)</name>
    <name type="common">Sap stain fungus</name>
    <dbReference type="NCBI Taxonomy" id="1262450"/>
    <lineage>
        <taxon>Eukaryota</taxon>
        <taxon>Fungi</taxon>
        <taxon>Dikarya</taxon>
        <taxon>Ascomycota</taxon>
        <taxon>Pezizomycotina</taxon>
        <taxon>Sordariomycetes</taxon>
        <taxon>Sordariomycetidae</taxon>
        <taxon>Ophiostomatales</taxon>
        <taxon>Ophiostomataceae</taxon>
        <taxon>Ophiostoma</taxon>
    </lineage>
</organism>
<protein>
    <recommendedName>
        <fullName evidence="9">SUMO-conjugating enzyme UBC9</fullName>
    </recommendedName>
    <alternativeName>
        <fullName evidence="10">Ubiquitin carrier protein 9</fullName>
    </alternativeName>
    <alternativeName>
        <fullName evidence="11">Ubiquitin-conjugating enzyme E2-18 kDa</fullName>
    </alternativeName>
</protein>
<comment type="subcellular location">
    <subcellularLocation>
        <location evidence="1">Nucleus</location>
    </subcellularLocation>
</comment>
<feature type="compositionally biased region" description="Polar residues" evidence="13">
    <location>
        <begin position="824"/>
        <end position="837"/>
    </location>
</feature>
<evidence type="ECO:0000256" key="9">
    <source>
        <dbReference type="ARBA" id="ARBA00039165"/>
    </source>
</evidence>
<dbReference type="GO" id="GO:0005524">
    <property type="term" value="F:ATP binding"/>
    <property type="evidence" value="ECO:0007669"/>
    <property type="project" value="UniProtKB-KW"/>
</dbReference>
<dbReference type="Pfam" id="PF00179">
    <property type="entry name" value="UQ_con"/>
    <property type="match status" value="1"/>
</dbReference>
<name>S3C6A0_OPHP1</name>
<keyword evidence="6" id="KW-0833">Ubl conjugation pathway</keyword>
<dbReference type="eggNOG" id="KOG0424">
    <property type="taxonomic scope" value="Eukaryota"/>
</dbReference>
<dbReference type="GO" id="GO:0005634">
    <property type="term" value="C:nucleus"/>
    <property type="evidence" value="ECO:0007669"/>
    <property type="project" value="UniProtKB-SubCell"/>
</dbReference>
<keyword evidence="5" id="KW-0547">Nucleotide-binding</keyword>
<evidence type="ECO:0000256" key="5">
    <source>
        <dbReference type="ARBA" id="ARBA00022741"/>
    </source>
</evidence>
<evidence type="ECO:0000256" key="11">
    <source>
        <dbReference type="ARBA" id="ARBA00081544"/>
    </source>
</evidence>
<dbReference type="GO" id="GO:0016925">
    <property type="term" value="P:protein sumoylation"/>
    <property type="evidence" value="ECO:0007669"/>
    <property type="project" value="UniProtKB-ARBA"/>
</dbReference>
<sequence length="1026" mass="115955">MEALVALSLASNVVQFVDFSLKIFSKTLQIAHSAQGRTELNSELEQSCLRLEEFNSKLSPIGPQINLHDSVPSIAPDDLARRHEDTIREHVDGIKRIAMECNVVCHQLLQILGELRLDPSGRFRLPRSLVTSLKEFFKSKQITQLETKLKDFQTPLLLHLSSLHNERLIYITRLLESVGTTHFDNMFQQTTRFDILSSHLRAMSGEITAIYQRLQSHSIRQERLKSSDVEGLESMLSSLRLSEEDIGKAAKEQEVLKSLDFSEKIQRHENIPEAHERTFEWVFQSRDQSPATSEQGAAQTQPPRGGNFIRWLQNGKGVFWVTGKPGSGKSTLMKFIASHSKTRTALDSWAGGKDTVLASHYFWALGTEKQKSLRGLLQKMIFDVLCRCPQLAWDMFPMRCQQAGKASAARSFSLPLGDAWSIRELHEALLLLANLPAAPAKFCFFIDGLDEYDGEPVDLCQMLKGFAESKNLKCCVSSRPWNVFSDAFGNQESTLLRVHDLTHDDIKIFARDRLADIPGPKDPSVSEASIGELAELIAQRAEGVFLWVFLVSKDARNSIVNSSTMTELLKLLKDVPNELEEYFEYILNRVPKIHHQDMAKIFQIALAAKDPHKIDVYHYTKLGESTTDYAFTIPINDGSGFTFPDLEGYIANFWDEYNMKRMEKWARKASDRPAMMRIFDLIVTEMMNVSLGEEAFIKWQSSDSLGLNSPDVQEKARRYLSALSLKRPRQDLEPDPGPSSKKPRILPASGAESEAPGGATSLAGGDRCDSARGRALRKNVKIEARPLQTDRKRDDAAGHHLFRQATTQRKPAITSKHPARALVTSRNTTSSNLVIPPRSSTYTVRKNLSIQRYNSALHTHNPTHSISSVMSLCQNRLQEERKLWRKDHPFGFYARPARNAQGVLDLKVWECGIPGKEKTMWEGGMFKLTMTFPDEYPTKPPKCKFVPPLFHPNVYPSGTICLSILNEEEAWKPAITIKQIALGIQDLLNDPNPDSPAQSEAYNLYKKDKTEYERRIRRVVLDNPAP</sequence>
<dbReference type="EMBL" id="KE148149">
    <property type="protein sequence ID" value="EPE08312.1"/>
    <property type="molecule type" value="Genomic_DNA"/>
</dbReference>
<keyword evidence="16" id="KW-1185">Reference proteome</keyword>
<dbReference type="InterPro" id="IPR000608">
    <property type="entry name" value="UBC"/>
</dbReference>
<dbReference type="PANTHER" id="PTHR10039:SF5">
    <property type="entry name" value="NACHT DOMAIN-CONTAINING PROTEIN"/>
    <property type="match status" value="1"/>
</dbReference>
<keyword evidence="4" id="KW-0677">Repeat</keyword>
<dbReference type="STRING" id="1262450.S3C6A0"/>
<dbReference type="CDD" id="cd23798">
    <property type="entry name" value="UBCc_UBE2I"/>
    <property type="match status" value="1"/>
</dbReference>